<organism evidence="2 3">
    <name type="scientific">Chitinophaga defluvii</name>
    <dbReference type="NCBI Taxonomy" id="3163343"/>
    <lineage>
        <taxon>Bacteria</taxon>
        <taxon>Pseudomonadati</taxon>
        <taxon>Bacteroidota</taxon>
        <taxon>Chitinophagia</taxon>
        <taxon>Chitinophagales</taxon>
        <taxon>Chitinophagaceae</taxon>
        <taxon>Chitinophaga</taxon>
    </lineage>
</organism>
<dbReference type="InterPro" id="IPR013328">
    <property type="entry name" value="6PGD_dom2"/>
</dbReference>
<dbReference type="PANTHER" id="PTHR48075:SF5">
    <property type="entry name" value="3-HYDROXYBUTYRYL-COA DEHYDROGENASE"/>
    <property type="match status" value="1"/>
</dbReference>
<dbReference type="RefSeq" id="WP_354661540.1">
    <property type="nucleotide sequence ID" value="NZ_JBEXAC010000002.1"/>
</dbReference>
<feature type="domain" description="3-hydroxyacyl-CoA dehydrogenase C-terminal" evidence="1">
    <location>
        <begin position="143"/>
        <end position="217"/>
    </location>
</feature>
<evidence type="ECO:0000313" key="3">
    <source>
        <dbReference type="Proteomes" id="UP001549749"/>
    </source>
</evidence>
<dbReference type="Pfam" id="PF00725">
    <property type="entry name" value="3HCDH"/>
    <property type="match status" value="1"/>
</dbReference>
<gene>
    <name evidence="2" type="ORF">ABR189_16425</name>
</gene>
<dbReference type="InterPro" id="IPR006108">
    <property type="entry name" value="3HC_DH_C"/>
</dbReference>
<dbReference type="EMBL" id="JBEXAC010000002">
    <property type="protein sequence ID" value="MET6998973.1"/>
    <property type="molecule type" value="Genomic_DNA"/>
</dbReference>
<comment type="caution">
    <text evidence="2">The sequence shown here is derived from an EMBL/GenBank/DDBJ whole genome shotgun (WGS) entry which is preliminary data.</text>
</comment>
<keyword evidence="3" id="KW-1185">Reference proteome</keyword>
<evidence type="ECO:0000259" key="1">
    <source>
        <dbReference type="Pfam" id="PF00725"/>
    </source>
</evidence>
<dbReference type="SUPFAM" id="SSF48179">
    <property type="entry name" value="6-phosphogluconate dehydrogenase C-terminal domain-like"/>
    <property type="match status" value="1"/>
</dbReference>
<reference evidence="2 3" key="1">
    <citation type="submission" date="2024-06" db="EMBL/GenBank/DDBJ databases">
        <title>Chitinophaga defluvii sp. nov., isolated from municipal sewage.</title>
        <authorList>
            <person name="Zhang L."/>
        </authorList>
    </citation>
    <scope>NUCLEOTIDE SEQUENCE [LARGE SCALE GENOMIC DNA]</scope>
    <source>
        <strain evidence="2 3">H8</strain>
    </source>
</reference>
<protein>
    <submittedName>
        <fullName evidence="2">3-hydroxyacyl-CoA dehydrogenase family protein</fullName>
    </submittedName>
</protein>
<sequence>MPEILNMDILVIADAARYEDLQQKGWGAHQVHWKKQLDELVSLQDYQLVIDLVFDDQPRHAAIYAKHPEIPVLAGMVKTSLADIMVHNAFTQGFNIMGCNWLPGFIHLPVTEVSIMDEGQQPVLDHLMKELGWQYELVADRVGMVTPRVICMIINEAYLTAQEGTATREDIDTSMRLGTNYPYGPFEWSRKIGVKNVYEVLKAIYTATNDERYTIASSMEAEYNKLK</sequence>
<evidence type="ECO:0000313" key="2">
    <source>
        <dbReference type="EMBL" id="MET6998973.1"/>
    </source>
</evidence>
<dbReference type="Proteomes" id="UP001549749">
    <property type="component" value="Unassembled WGS sequence"/>
</dbReference>
<dbReference type="Gene3D" id="1.10.1040.10">
    <property type="entry name" value="N-(1-d-carboxylethyl)-l-norvaline Dehydrogenase, domain 2"/>
    <property type="match status" value="1"/>
</dbReference>
<proteinExistence type="predicted"/>
<dbReference type="InterPro" id="IPR008927">
    <property type="entry name" value="6-PGluconate_DH-like_C_sf"/>
</dbReference>
<dbReference type="PANTHER" id="PTHR48075">
    <property type="entry name" value="3-HYDROXYACYL-COA DEHYDROGENASE FAMILY PROTEIN"/>
    <property type="match status" value="1"/>
</dbReference>
<accession>A0ABV2T7F1</accession>
<name>A0ABV2T7F1_9BACT</name>